<evidence type="ECO:0000256" key="6">
    <source>
        <dbReference type="ARBA" id="ARBA00022763"/>
    </source>
</evidence>
<evidence type="ECO:0000256" key="2">
    <source>
        <dbReference type="ARBA" id="ARBA00008711"/>
    </source>
</evidence>
<keyword evidence="5 9" id="KW-0808">Transferase</keyword>
<dbReference type="InterPro" id="IPR036631">
    <property type="entry name" value="MGMT_N_sf"/>
</dbReference>
<comment type="function">
    <text evidence="9">Involved in the cellular defense against the biological effects of O6-methylguanine (O6-MeG) and O4-methylthymine (O4-MeT) in DNA. Repairs the methylated nucleobase in DNA by stoichiometrically transferring the methyl group to a cysteine residue in the enzyme. This is a suicide reaction: the enzyme is irreversibly inactivated.</text>
</comment>
<dbReference type="SUPFAM" id="SSF53155">
    <property type="entry name" value="Methylated DNA-protein cysteine methyltransferase domain"/>
    <property type="match status" value="1"/>
</dbReference>
<dbReference type="Pfam" id="PF02870">
    <property type="entry name" value="Methyltransf_1N"/>
    <property type="match status" value="1"/>
</dbReference>
<keyword evidence="13" id="KW-1185">Reference proteome</keyword>
<dbReference type="PANTHER" id="PTHR10815:SF13">
    <property type="entry name" value="METHYLATED-DNA--PROTEIN-CYSTEINE METHYLTRANSFERASE"/>
    <property type="match status" value="1"/>
</dbReference>
<dbReference type="Gene3D" id="1.10.10.10">
    <property type="entry name" value="Winged helix-like DNA-binding domain superfamily/Winged helix DNA-binding domain"/>
    <property type="match status" value="1"/>
</dbReference>
<dbReference type="FunFam" id="1.10.10.10:FF:000214">
    <property type="entry name" value="Methylated-DNA--protein-cysteine methyltransferase"/>
    <property type="match status" value="1"/>
</dbReference>
<keyword evidence="4 9" id="KW-0489">Methyltransferase</keyword>
<dbReference type="HAMAP" id="MF_00772">
    <property type="entry name" value="OGT"/>
    <property type="match status" value="1"/>
</dbReference>
<feature type="domain" description="Methylguanine DNA methyltransferase ribonuclease-like" evidence="11">
    <location>
        <begin position="2"/>
        <end position="64"/>
    </location>
</feature>
<evidence type="ECO:0000313" key="12">
    <source>
        <dbReference type="EMBL" id="CCJ34535.1"/>
    </source>
</evidence>
<dbReference type="Gene3D" id="3.30.160.70">
    <property type="entry name" value="Methylated DNA-protein cysteine methyltransferase domain"/>
    <property type="match status" value="1"/>
</dbReference>
<evidence type="ECO:0000256" key="1">
    <source>
        <dbReference type="ARBA" id="ARBA00001286"/>
    </source>
</evidence>
<keyword evidence="6 9" id="KW-0227">DNA damage</keyword>
<accession>I7LKK6</accession>
<feature type="active site" description="Nucleophile; methyl group acceptor" evidence="9">
    <location>
        <position position="121"/>
    </location>
</feature>
<dbReference type="NCBIfam" id="TIGR00589">
    <property type="entry name" value="ogt"/>
    <property type="match status" value="1"/>
</dbReference>
<dbReference type="GO" id="GO:0005737">
    <property type="term" value="C:cytoplasm"/>
    <property type="evidence" value="ECO:0007669"/>
    <property type="project" value="UniProtKB-SubCell"/>
</dbReference>
<dbReference type="eggNOG" id="COG0350">
    <property type="taxonomic scope" value="Bacteria"/>
</dbReference>
<dbReference type="AlphaFoldDB" id="I7LKK6"/>
<dbReference type="RefSeq" id="WP_008909781.1">
    <property type="nucleotide sequence ID" value="NZ_CAKP01000130.1"/>
</dbReference>
<sequence>MIYKAYYKSPIGIIEIKSRDDYIISLDFVEKEEEVEHIPEILTQCIKELHEYFNGKRREFSVKVYLEGTEFQRKAWEELRKIPYGETISYKEQAQRVGSPKAFRAVGLANSKNPVGIIVPCHRVIGSDGKLTGYAGGLWRKKWLIEHEKKFL</sequence>
<reference evidence="12 13" key="1">
    <citation type="journal article" date="2011" name="J. Bacteriol.">
        <title>Draft genome sequence of Caloramator australicus strain RC3T, a thermoanaerobe from the Great Artesian Basin of Australia.</title>
        <authorList>
            <person name="Ogg C.D."/>
            <person name="Patel B.K.C."/>
        </authorList>
    </citation>
    <scope>NUCLEOTIDE SEQUENCE [LARGE SCALE GENOMIC DNA]</scope>
    <source>
        <strain evidence="12 13">RC3</strain>
    </source>
</reference>
<comment type="similarity">
    <text evidence="2 9">Belongs to the MGMT family.</text>
</comment>
<evidence type="ECO:0000259" key="10">
    <source>
        <dbReference type="Pfam" id="PF01035"/>
    </source>
</evidence>
<keyword evidence="7 9" id="KW-0234">DNA repair</keyword>
<dbReference type="InterPro" id="IPR001497">
    <property type="entry name" value="MethylDNA_cys_MeTrfase_AS"/>
</dbReference>
<dbReference type="InterPro" id="IPR023546">
    <property type="entry name" value="MGMT"/>
</dbReference>
<evidence type="ECO:0000313" key="13">
    <source>
        <dbReference type="Proteomes" id="UP000007652"/>
    </source>
</evidence>
<dbReference type="InterPro" id="IPR008332">
    <property type="entry name" value="MethylG_MeTrfase_N"/>
</dbReference>
<dbReference type="InterPro" id="IPR014048">
    <property type="entry name" value="MethylDNA_cys_MeTrfase_DNA-bd"/>
</dbReference>
<comment type="caution">
    <text evidence="12">The sequence shown here is derived from an EMBL/GenBank/DDBJ whole genome shotgun (WGS) entry which is preliminary data.</text>
</comment>
<name>I7LKK6_9CLOT</name>
<evidence type="ECO:0000259" key="11">
    <source>
        <dbReference type="Pfam" id="PF02870"/>
    </source>
</evidence>
<comment type="miscellaneous">
    <text evidence="9">This enzyme catalyzes only one turnover and therefore is not strictly catalytic. According to one definition, an enzyme is a biocatalyst that acts repeatedly and over many reaction cycles.</text>
</comment>
<dbReference type="Pfam" id="PF01035">
    <property type="entry name" value="DNA_binding_1"/>
    <property type="match status" value="1"/>
</dbReference>
<dbReference type="PROSITE" id="PS00374">
    <property type="entry name" value="MGMT"/>
    <property type="match status" value="1"/>
</dbReference>
<evidence type="ECO:0000256" key="4">
    <source>
        <dbReference type="ARBA" id="ARBA00022603"/>
    </source>
</evidence>
<dbReference type="PANTHER" id="PTHR10815">
    <property type="entry name" value="METHYLATED-DNA--PROTEIN-CYSTEINE METHYLTRANSFERASE"/>
    <property type="match status" value="1"/>
</dbReference>
<feature type="domain" description="Methylated-DNA-[protein]-cysteine S-methyltransferase DNA binding" evidence="10">
    <location>
        <begin position="70"/>
        <end position="149"/>
    </location>
</feature>
<dbReference type="InterPro" id="IPR036217">
    <property type="entry name" value="MethylDNA_cys_MeTrfase_DNAb"/>
</dbReference>
<evidence type="ECO:0000256" key="3">
    <source>
        <dbReference type="ARBA" id="ARBA00022490"/>
    </source>
</evidence>
<evidence type="ECO:0000256" key="9">
    <source>
        <dbReference type="HAMAP-Rule" id="MF_00772"/>
    </source>
</evidence>
<proteinExistence type="inferred from homology"/>
<dbReference type="CDD" id="cd06445">
    <property type="entry name" value="ATase"/>
    <property type="match status" value="1"/>
</dbReference>
<evidence type="ECO:0000256" key="8">
    <source>
        <dbReference type="ARBA" id="ARBA00049348"/>
    </source>
</evidence>
<dbReference type="SUPFAM" id="SSF46767">
    <property type="entry name" value="Methylated DNA-protein cysteine methyltransferase, C-terminal domain"/>
    <property type="match status" value="1"/>
</dbReference>
<evidence type="ECO:0000256" key="5">
    <source>
        <dbReference type="ARBA" id="ARBA00022679"/>
    </source>
</evidence>
<comment type="catalytic activity">
    <reaction evidence="8 9">
        <text>a 6-O-methyl-2'-deoxyguanosine in DNA + L-cysteinyl-[protein] = S-methyl-L-cysteinyl-[protein] + a 2'-deoxyguanosine in DNA</text>
        <dbReference type="Rhea" id="RHEA:24000"/>
        <dbReference type="Rhea" id="RHEA-COMP:10131"/>
        <dbReference type="Rhea" id="RHEA-COMP:10132"/>
        <dbReference type="Rhea" id="RHEA-COMP:11367"/>
        <dbReference type="Rhea" id="RHEA-COMP:11368"/>
        <dbReference type="ChEBI" id="CHEBI:29950"/>
        <dbReference type="ChEBI" id="CHEBI:82612"/>
        <dbReference type="ChEBI" id="CHEBI:85445"/>
        <dbReference type="ChEBI" id="CHEBI:85448"/>
        <dbReference type="EC" id="2.1.1.63"/>
    </reaction>
</comment>
<dbReference type="Proteomes" id="UP000007652">
    <property type="component" value="Unassembled WGS sequence"/>
</dbReference>
<dbReference type="InterPro" id="IPR036388">
    <property type="entry name" value="WH-like_DNA-bd_sf"/>
</dbReference>
<protein>
    <recommendedName>
        <fullName evidence="9">Methylated-DNA--protein-cysteine methyltransferase</fullName>
        <ecNumber evidence="9">2.1.1.63</ecNumber>
    </recommendedName>
    <alternativeName>
        <fullName evidence="9">6-O-methylguanine-DNA methyltransferase</fullName>
        <shortName evidence="9">MGMT</shortName>
    </alternativeName>
    <alternativeName>
        <fullName evidence="9">O-6-methylguanine-DNA-alkyltransferase</fullName>
    </alternativeName>
</protein>
<dbReference type="GO" id="GO:0003908">
    <property type="term" value="F:methylated-DNA-[protein]-cysteine S-methyltransferase activity"/>
    <property type="evidence" value="ECO:0007669"/>
    <property type="project" value="UniProtKB-UniRule"/>
</dbReference>
<organism evidence="12 13">
    <name type="scientific">Caloramator australicus RC3</name>
    <dbReference type="NCBI Taxonomy" id="857293"/>
    <lineage>
        <taxon>Bacteria</taxon>
        <taxon>Bacillati</taxon>
        <taxon>Bacillota</taxon>
        <taxon>Clostridia</taxon>
        <taxon>Eubacteriales</taxon>
        <taxon>Clostridiaceae</taxon>
        <taxon>Caloramator</taxon>
    </lineage>
</organism>
<dbReference type="GO" id="GO:0006307">
    <property type="term" value="P:DNA alkylation repair"/>
    <property type="evidence" value="ECO:0007669"/>
    <property type="project" value="UniProtKB-UniRule"/>
</dbReference>
<keyword evidence="3 9" id="KW-0963">Cytoplasm</keyword>
<gene>
    <name evidence="12" type="ORF">CAAU_2452</name>
</gene>
<dbReference type="EMBL" id="CAKP01000130">
    <property type="protein sequence ID" value="CCJ34535.1"/>
    <property type="molecule type" value="Genomic_DNA"/>
</dbReference>
<dbReference type="STRING" id="857293.CAAU_2452"/>
<evidence type="ECO:0000256" key="7">
    <source>
        <dbReference type="ARBA" id="ARBA00023204"/>
    </source>
</evidence>
<comment type="catalytic activity">
    <reaction evidence="1 9">
        <text>a 4-O-methyl-thymidine in DNA + L-cysteinyl-[protein] = a thymidine in DNA + S-methyl-L-cysteinyl-[protein]</text>
        <dbReference type="Rhea" id="RHEA:53428"/>
        <dbReference type="Rhea" id="RHEA-COMP:10131"/>
        <dbReference type="Rhea" id="RHEA-COMP:10132"/>
        <dbReference type="Rhea" id="RHEA-COMP:13555"/>
        <dbReference type="Rhea" id="RHEA-COMP:13556"/>
        <dbReference type="ChEBI" id="CHEBI:29950"/>
        <dbReference type="ChEBI" id="CHEBI:82612"/>
        <dbReference type="ChEBI" id="CHEBI:137386"/>
        <dbReference type="ChEBI" id="CHEBI:137387"/>
        <dbReference type="EC" id="2.1.1.63"/>
    </reaction>
</comment>
<dbReference type="EC" id="2.1.1.63" evidence="9"/>
<dbReference type="GO" id="GO:0032259">
    <property type="term" value="P:methylation"/>
    <property type="evidence" value="ECO:0007669"/>
    <property type="project" value="UniProtKB-KW"/>
</dbReference>
<comment type="subcellular location">
    <subcellularLocation>
        <location evidence="9">Cytoplasm</location>
    </subcellularLocation>
</comment>